<evidence type="ECO:0000256" key="6">
    <source>
        <dbReference type="SAM" id="SignalP"/>
    </source>
</evidence>
<gene>
    <name evidence="8" type="ORF">BDK51DRAFT_30310</name>
</gene>
<evidence type="ECO:0000259" key="7">
    <source>
        <dbReference type="Pfam" id="PF00082"/>
    </source>
</evidence>
<feature type="active site" description="Charge relay system" evidence="5">
    <location>
        <position position="433"/>
    </location>
</feature>
<keyword evidence="4 5" id="KW-0720">Serine protease</keyword>
<dbReference type="PANTHER" id="PTHR43806:SF67">
    <property type="entry name" value="EGF-LIKE DOMAIN-CONTAINING PROTEIN"/>
    <property type="match status" value="1"/>
</dbReference>
<dbReference type="Proteomes" id="UP000269721">
    <property type="component" value="Unassembled WGS sequence"/>
</dbReference>
<dbReference type="Gene3D" id="3.40.50.200">
    <property type="entry name" value="Peptidase S8/S53 domain"/>
    <property type="match status" value="1"/>
</dbReference>
<dbReference type="SUPFAM" id="SSF52743">
    <property type="entry name" value="Subtilisin-like"/>
    <property type="match status" value="1"/>
</dbReference>
<evidence type="ECO:0000256" key="1">
    <source>
        <dbReference type="ARBA" id="ARBA00011073"/>
    </source>
</evidence>
<dbReference type="InterPro" id="IPR000209">
    <property type="entry name" value="Peptidase_S8/S53_dom"/>
</dbReference>
<dbReference type="OrthoDB" id="206201at2759"/>
<dbReference type="PROSITE" id="PS00138">
    <property type="entry name" value="SUBTILASE_SER"/>
    <property type="match status" value="1"/>
</dbReference>
<evidence type="ECO:0000256" key="4">
    <source>
        <dbReference type="ARBA" id="ARBA00022825"/>
    </source>
</evidence>
<keyword evidence="6" id="KW-0732">Signal</keyword>
<feature type="domain" description="Peptidase S8/S53" evidence="7">
    <location>
        <begin position="192"/>
        <end position="492"/>
    </location>
</feature>
<comment type="similarity">
    <text evidence="1 5">Belongs to the peptidase S8 family.</text>
</comment>
<dbReference type="InterPro" id="IPR023828">
    <property type="entry name" value="Peptidase_S8_Ser-AS"/>
</dbReference>
<keyword evidence="3 5" id="KW-0378">Hydrolase</keyword>
<dbReference type="AlphaFoldDB" id="A0A4P9WL56"/>
<organism evidence="8 9">
    <name type="scientific">Blyttiomyces helicus</name>
    <dbReference type="NCBI Taxonomy" id="388810"/>
    <lineage>
        <taxon>Eukaryota</taxon>
        <taxon>Fungi</taxon>
        <taxon>Fungi incertae sedis</taxon>
        <taxon>Chytridiomycota</taxon>
        <taxon>Chytridiomycota incertae sedis</taxon>
        <taxon>Chytridiomycetes</taxon>
        <taxon>Chytridiomycetes incertae sedis</taxon>
        <taxon>Blyttiomyces</taxon>
    </lineage>
</organism>
<proteinExistence type="inferred from homology"/>
<feature type="chain" id="PRO_5020470646" evidence="6">
    <location>
        <begin position="24"/>
        <end position="509"/>
    </location>
</feature>
<evidence type="ECO:0000313" key="8">
    <source>
        <dbReference type="EMBL" id="RKO93759.1"/>
    </source>
</evidence>
<dbReference type="EMBL" id="KZ994124">
    <property type="protein sequence ID" value="RKO93759.1"/>
    <property type="molecule type" value="Genomic_DNA"/>
</dbReference>
<feature type="active site" description="Charge relay system" evidence="5">
    <location>
        <position position="254"/>
    </location>
</feature>
<dbReference type="InterPro" id="IPR015500">
    <property type="entry name" value="Peptidase_S8_subtilisin-rel"/>
</dbReference>
<dbReference type="PROSITE" id="PS51892">
    <property type="entry name" value="SUBTILASE"/>
    <property type="match status" value="1"/>
</dbReference>
<evidence type="ECO:0000313" key="9">
    <source>
        <dbReference type="Proteomes" id="UP000269721"/>
    </source>
</evidence>
<dbReference type="InterPro" id="IPR036852">
    <property type="entry name" value="Peptidase_S8/S53_dom_sf"/>
</dbReference>
<dbReference type="GO" id="GO:0006508">
    <property type="term" value="P:proteolysis"/>
    <property type="evidence" value="ECO:0007669"/>
    <property type="project" value="UniProtKB-KW"/>
</dbReference>
<name>A0A4P9WL56_9FUNG</name>
<accession>A0A4P9WL56</accession>
<dbReference type="PANTHER" id="PTHR43806">
    <property type="entry name" value="PEPTIDASE S8"/>
    <property type="match status" value="1"/>
</dbReference>
<keyword evidence="9" id="KW-1185">Reference proteome</keyword>
<evidence type="ECO:0000256" key="5">
    <source>
        <dbReference type="PROSITE-ProRule" id="PRU01240"/>
    </source>
</evidence>
<protein>
    <submittedName>
        <fullName evidence="8">Peptidase S8/S53 domain-containing protein</fullName>
    </submittedName>
</protein>
<dbReference type="GO" id="GO:0004252">
    <property type="term" value="F:serine-type endopeptidase activity"/>
    <property type="evidence" value="ECO:0007669"/>
    <property type="project" value="UniProtKB-UniRule"/>
</dbReference>
<dbReference type="PRINTS" id="PR00723">
    <property type="entry name" value="SUBTILISIN"/>
</dbReference>
<evidence type="ECO:0000256" key="2">
    <source>
        <dbReference type="ARBA" id="ARBA00022670"/>
    </source>
</evidence>
<sequence>MVQRVKTVAAALLTLATAHLALPSHSLPAFVHPSVDAAAKTSPTNETLSLTIQLRLQPALDIPAHVKSDPQALGLFVKKTVDEHASRTQASLLEVLRSLGEEVTFLQSFSVSNTLVVDLTPTALTVIRTHEDILSIHVNGAFKARLPAPASHRPSEPHQANLAQSPAQWNLHQIGADQVWSEGFTGQNLIYAAADTGVRYTHQALLPNYAGLQKNGTVNHNFVWYDGVRRPVNPNVRNLLCPPPMQFPCDDFGHGTHVMATAVGKDGFGVATSAKWIACRNMDGGVGRPETYLNCLQFFIAPTNLAGQGADPSRRPAVIGNSYGCANDEMCDPNTFTSAIATLRAAGIFMAVASGNDGQQGCSSVDSPPATSGQVTVVGAVDRHLAIPSWSSHGQVPGRNPTNRGVDLVAPGVAINSAWFDTDTDNATISGTSMAAPHVAGAVLLVASACPHLERNVDAIQTLLEQTATPVFPSVTNCGDRLTQVPNSFAGYGQVNVTAAVAQCLRGGA</sequence>
<keyword evidence="2 5" id="KW-0645">Protease</keyword>
<feature type="signal peptide" evidence="6">
    <location>
        <begin position="1"/>
        <end position="23"/>
    </location>
</feature>
<reference evidence="9" key="1">
    <citation type="journal article" date="2018" name="Nat. Microbiol.">
        <title>Leveraging single-cell genomics to expand the fungal tree of life.</title>
        <authorList>
            <person name="Ahrendt S.R."/>
            <person name="Quandt C.A."/>
            <person name="Ciobanu D."/>
            <person name="Clum A."/>
            <person name="Salamov A."/>
            <person name="Andreopoulos B."/>
            <person name="Cheng J.F."/>
            <person name="Woyke T."/>
            <person name="Pelin A."/>
            <person name="Henrissat B."/>
            <person name="Reynolds N.K."/>
            <person name="Benny G.L."/>
            <person name="Smith M.E."/>
            <person name="James T.Y."/>
            <person name="Grigoriev I.V."/>
        </authorList>
    </citation>
    <scope>NUCLEOTIDE SEQUENCE [LARGE SCALE GENOMIC DNA]</scope>
</reference>
<evidence type="ECO:0000256" key="3">
    <source>
        <dbReference type="ARBA" id="ARBA00022801"/>
    </source>
</evidence>
<dbReference type="Pfam" id="PF00082">
    <property type="entry name" value="Peptidase_S8"/>
    <property type="match status" value="1"/>
</dbReference>
<dbReference type="InterPro" id="IPR050131">
    <property type="entry name" value="Peptidase_S8_subtilisin-like"/>
</dbReference>
<feature type="active site" description="Charge relay system" evidence="5">
    <location>
        <position position="195"/>
    </location>
</feature>